<evidence type="ECO:0000256" key="1">
    <source>
        <dbReference type="ARBA" id="ARBA00022723"/>
    </source>
</evidence>
<dbReference type="SUPFAM" id="SSF144232">
    <property type="entry name" value="HIT/MYND zinc finger-like"/>
    <property type="match status" value="1"/>
</dbReference>
<evidence type="ECO:0000256" key="6">
    <source>
        <dbReference type="SAM" id="Phobius"/>
    </source>
</evidence>
<accession>A0AAD7CAD1</accession>
<evidence type="ECO:0000259" key="7">
    <source>
        <dbReference type="PROSITE" id="PS50865"/>
    </source>
</evidence>
<gene>
    <name evidence="8" type="ORF">FB45DRAFT_736580</name>
</gene>
<evidence type="ECO:0000256" key="5">
    <source>
        <dbReference type="SAM" id="MobiDB-lite"/>
    </source>
</evidence>
<keyword evidence="3" id="KW-0862">Zinc</keyword>
<keyword evidence="6" id="KW-0472">Membrane</keyword>
<feature type="transmembrane region" description="Helical" evidence="6">
    <location>
        <begin position="152"/>
        <end position="170"/>
    </location>
</feature>
<keyword evidence="6" id="KW-1133">Transmembrane helix</keyword>
<evidence type="ECO:0000256" key="2">
    <source>
        <dbReference type="ARBA" id="ARBA00022771"/>
    </source>
</evidence>
<evidence type="ECO:0000313" key="9">
    <source>
        <dbReference type="Proteomes" id="UP001221142"/>
    </source>
</evidence>
<sequence length="438" mass="49108">MDRPPRKVHLPLERLKKCDACSKTTNLKLCSACGERAYCSTECQGKDWSAHKPNCGKTDRIPIEMFYPLLASFGEVLHTSQQKPTHPALRRTIINSPNPGSPATVFPDGSAANLVMLGDFINPIQLASSAWWPTALSDKVRRNMMRRIVREGYALPVATSICLALLSGMYTTTFVPSSNVKLRRRTRLSYKSSPIADFGVATGSVDVKPQDELAYLDASDLSFRGGQEAKEHYWVYFTTIRGENIILDCSMFSLNMCVCVDTYQYLPKDEPSNGPLNFAPAVFSGRDMRQYAPKMHKERKRMSVLRNADLQRIIAESADGGFYHDDIPLVRGFMEALSGRPVPLEEVELTMNVAARSTRILTTVLDTRSWTAWPKEPPMGIEGDPGELRGGGESSGSEEWLGFMRKFRKKYNQPDADKEALGRAYRKWRARNAEEECG</sequence>
<evidence type="ECO:0000313" key="8">
    <source>
        <dbReference type="EMBL" id="KAJ7643762.1"/>
    </source>
</evidence>
<dbReference type="PROSITE" id="PS50865">
    <property type="entry name" value="ZF_MYND_2"/>
    <property type="match status" value="1"/>
</dbReference>
<dbReference type="InterPro" id="IPR002893">
    <property type="entry name" value="Znf_MYND"/>
</dbReference>
<keyword evidence="6" id="KW-0812">Transmembrane</keyword>
<dbReference type="Gene3D" id="6.10.140.2220">
    <property type="match status" value="1"/>
</dbReference>
<feature type="domain" description="MYND-type" evidence="7">
    <location>
        <begin position="18"/>
        <end position="55"/>
    </location>
</feature>
<protein>
    <recommendedName>
        <fullName evidence="7">MYND-type domain-containing protein</fullName>
    </recommendedName>
</protein>
<dbReference type="PROSITE" id="PS01360">
    <property type="entry name" value="ZF_MYND_1"/>
    <property type="match status" value="1"/>
</dbReference>
<proteinExistence type="predicted"/>
<evidence type="ECO:0000256" key="4">
    <source>
        <dbReference type="PROSITE-ProRule" id="PRU00134"/>
    </source>
</evidence>
<keyword evidence="9" id="KW-1185">Reference proteome</keyword>
<dbReference type="GO" id="GO:0008270">
    <property type="term" value="F:zinc ion binding"/>
    <property type="evidence" value="ECO:0007669"/>
    <property type="project" value="UniProtKB-KW"/>
</dbReference>
<dbReference type="Pfam" id="PF01753">
    <property type="entry name" value="zf-MYND"/>
    <property type="match status" value="1"/>
</dbReference>
<keyword evidence="2 4" id="KW-0863">Zinc-finger</keyword>
<dbReference type="EMBL" id="JARKIF010000003">
    <property type="protein sequence ID" value="KAJ7643762.1"/>
    <property type="molecule type" value="Genomic_DNA"/>
</dbReference>
<name>A0AAD7CAD1_9AGAR</name>
<keyword evidence="1" id="KW-0479">Metal-binding</keyword>
<reference evidence="8" key="1">
    <citation type="submission" date="2023-03" db="EMBL/GenBank/DDBJ databases">
        <title>Massive genome expansion in bonnet fungi (Mycena s.s.) driven by repeated elements and novel gene families across ecological guilds.</title>
        <authorList>
            <consortium name="Lawrence Berkeley National Laboratory"/>
            <person name="Harder C.B."/>
            <person name="Miyauchi S."/>
            <person name="Viragh M."/>
            <person name="Kuo A."/>
            <person name="Thoen E."/>
            <person name="Andreopoulos B."/>
            <person name="Lu D."/>
            <person name="Skrede I."/>
            <person name="Drula E."/>
            <person name="Henrissat B."/>
            <person name="Morin E."/>
            <person name="Kohler A."/>
            <person name="Barry K."/>
            <person name="LaButti K."/>
            <person name="Morin E."/>
            <person name="Salamov A."/>
            <person name="Lipzen A."/>
            <person name="Mereny Z."/>
            <person name="Hegedus B."/>
            <person name="Baldrian P."/>
            <person name="Stursova M."/>
            <person name="Weitz H."/>
            <person name="Taylor A."/>
            <person name="Grigoriev I.V."/>
            <person name="Nagy L.G."/>
            <person name="Martin F."/>
            <person name="Kauserud H."/>
        </authorList>
    </citation>
    <scope>NUCLEOTIDE SEQUENCE</scope>
    <source>
        <strain evidence="8">9284</strain>
    </source>
</reference>
<organism evidence="8 9">
    <name type="scientific">Roridomyces roridus</name>
    <dbReference type="NCBI Taxonomy" id="1738132"/>
    <lineage>
        <taxon>Eukaryota</taxon>
        <taxon>Fungi</taxon>
        <taxon>Dikarya</taxon>
        <taxon>Basidiomycota</taxon>
        <taxon>Agaricomycotina</taxon>
        <taxon>Agaricomycetes</taxon>
        <taxon>Agaricomycetidae</taxon>
        <taxon>Agaricales</taxon>
        <taxon>Marasmiineae</taxon>
        <taxon>Mycenaceae</taxon>
        <taxon>Roridomyces</taxon>
    </lineage>
</organism>
<dbReference type="AlphaFoldDB" id="A0AAD7CAD1"/>
<comment type="caution">
    <text evidence="8">The sequence shown here is derived from an EMBL/GenBank/DDBJ whole genome shotgun (WGS) entry which is preliminary data.</text>
</comment>
<evidence type="ECO:0000256" key="3">
    <source>
        <dbReference type="ARBA" id="ARBA00022833"/>
    </source>
</evidence>
<feature type="region of interest" description="Disordered" evidence="5">
    <location>
        <begin position="372"/>
        <end position="397"/>
    </location>
</feature>
<dbReference type="Proteomes" id="UP001221142">
    <property type="component" value="Unassembled WGS sequence"/>
</dbReference>